<sequence length="365" mass="40532">MPSSNLNFPASPHTVQVSIIDSTSKINAPSDRLLQPRIDGFDRLLAPAFSFLVENQRSGRKVLFDLGVRKDWENLAKPLYEGIKDTFKVEVEKDVAQILRENGVKLEDVEGIIWSHWHFDHIGDPSTFPGSTSLIVGPGMPAAKLPGYPKDPNGAVRESDFEGRQLIEITQDKFDLRIGGFGAYDYFGDGSFYLLDVPGHAVGHMCGLARTTSSSGKDTFILMGADTCHHGGQFRPSAHVPLPDSIIPNPYSSQSTPCPGHIFEYLHPHPERYRTEPFYRIRVNEDGSSVADNVAAATQSIAHLQEFDAADDVFIVLAHDASLLGVIDVYPNTANEWKEKGWKDRGRWRFLRSWDIASDVGVNRS</sequence>
<dbReference type="CDD" id="cd07730">
    <property type="entry name" value="metallo-hydrolase-like_MBL-fold"/>
    <property type="match status" value="1"/>
</dbReference>
<dbReference type="GO" id="GO:0046872">
    <property type="term" value="F:metal ion binding"/>
    <property type="evidence" value="ECO:0007669"/>
    <property type="project" value="UniProtKB-KW"/>
</dbReference>
<dbReference type="VEuPathDB" id="FungiDB:C8Q69DRAFT_437202"/>
<proteinExistence type="inferred from homology"/>
<dbReference type="Proteomes" id="UP000283841">
    <property type="component" value="Unassembled WGS sequence"/>
</dbReference>
<dbReference type="GO" id="GO:0016787">
    <property type="term" value="F:hydrolase activity"/>
    <property type="evidence" value="ECO:0007669"/>
    <property type="project" value="UniProtKB-KW"/>
</dbReference>
<evidence type="ECO:0000256" key="4">
    <source>
        <dbReference type="ARBA" id="ARBA00022833"/>
    </source>
</evidence>
<dbReference type="Gene3D" id="3.60.15.10">
    <property type="entry name" value="Ribonuclease Z/Hydroxyacylglutathione hydrolase-like"/>
    <property type="match status" value="1"/>
</dbReference>
<evidence type="ECO:0000256" key="3">
    <source>
        <dbReference type="ARBA" id="ARBA00022801"/>
    </source>
</evidence>
<evidence type="ECO:0000313" key="6">
    <source>
        <dbReference type="EMBL" id="RWQ92683.1"/>
    </source>
</evidence>
<evidence type="ECO:0000313" key="7">
    <source>
        <dbReference type="Proteomes" id="UP000283841"/>
    </source>
</evidence>
<dbReference type="RefSeq" id="XP_028482328.1">
    <property type="nucleotide sequence ID" value="XM_028628575.1"/>
</dbReference>
<comment type="similarity">
    <text evidence="1">Belongs to the metallo-beta-lactamase superfamily.</text>
</comment>
<dbReference type="STRING" id="264951.A0A443HLK1"/>
<dbReference type="SUPFAM" id="SSF56281">
    <property type="entry name" value="Metallo-hydrolase/oxidoreductase"/>
    <property type="match status" value="1"/>
</dbReference>
<keyword evidence="7" id="KW-1185">Reference proteome</keyword>
<dbReference type="Pfam" id="PF00753">
    <property type="entry name" value="Lactamase_B"/>
    <property type="match status" value="1"/>
</dbReference>
<name>A0A443HLK1_BYSSP</name>
<comment type="caution">
    <text evidence="6">The sequence shown here is derived from an EMBL/GenBank/DDBJ whole genome shotgun (WGS) entry which is preliminary data.</text>
</comment>
<evidence type="ECO:0000259" key="5">
    <source>
        <dbReference type="SMART" id="SM00849"/>
    </source>
</evidence>
<dbReference type="InterPro" id="IPR036866">
    <property type="entry name" value="RibonucZ/Hydroxyglut_hydro"/>
</dbReference>
<keyword evidence="3" id="KW-0378">Hydrolase</keyword>
<dbReference type="AlphaFoldDB" id="A0A443HLK1"/>
<dbReference type="SMART" id="SM00849">
    <property type="entry name" value="Lactamase_B"/>
    <property type="match status" value="1"/>
</dbReference>
<keyword evidence="4" id="KW-0862">Zinc</keyword>
<evidence type="ECO:0000256" key="1">
    <source>
        <dbReference type="ARBA" id="ARBA00007749"/>
    </source>
</evidence>
<dbReference type="InterPro" id="IPR001279">
    <property type="entry name" value="Metallo-B-lactamas"/>
</dbReference>
<organism evidence="6 7">
    <name type="scientific">Byssochlamys spectabilis</name>
    <name type="common">Paecilomyces variotii</name>
    <dbReference type="NCBI Taxonomy" id="264951"/>
    <lineage>
        <taxon>Eukaryota</taxon>
        <taxon>Fungi</taxon>
        <taxon>Dikarya</taxon>
        <taxon>Ascomycota</taxon>
        <taxon>Pezizomycotina</taxon>
        <taxon>Eurotiomycetes</taxon>
        <taxon>Eurotiomycetidae</taxon>
        <taxon>Eurotiales</taxon>
        <taxon>Thermoascaceae</taxon>
        <taxon>Paecilomyces</taxon>
    </lineage>
</organism>
<protein>
    <submittedName>
        <fullName evidence="6">Beta-lactamase-like protein</fullName>
    </submittedName>
</protein>
<dbReference type="InterPro" id="IPR051013">
    <property type="entry name" value="MBL_superfamily_lactonases"/>
</dbReference>
<accession>A0A443HLK1</accession>
<feature type="domain" description="Metallo-beta-lactamase" evidence="5">
    <location>
        <begin position="47"/>
        <end position="261"/>
    </location>
</feature>
<dbReference type="PANTHER" id="PTHR42978:SF5">
    <property type="entry name" value="METALLO-BETA-LACTAMASE DOMAIN-CONTAINING PROTEIN"/>
    <property type="match status" value="1"/>
</dbReference>
<dbReference type="EMBL" id="RCNU01000012">
    <property type="protein sequence ID" value="RWQ92683.1"/>
    <property type="molecule type" value="Genomic_DNA"/>
</dbReference>
<dbReference type="PANTHER" id="PTHR42978">
    <property type="entry name" value="QUORUM-QUENCHING LACTONASE YTNP-RELATED-RELATED"/>
    <property type="match status" value="1"/>
</dbReference>
<evidence type="ECO:0000256" key="2">
    <source>
        <dbReference type="ARBA" id="ARBA00022723"/>
    </source>
</evidence>
<gene>
    <name evidence="6" type="ORF">C8Q69DRAFT_437202</name>
</gene>
<dbReference type="GeneID" id="39597852"/>
<keyword evidence="2" id="KW-0479">Metal-binding</keyword>
<reference evidence="6 7" key="1">
    <citation type="journal article" date="2018" name="Front. Microbiol.">
        <title>Genomic and genetic insights into a cosmopolitan fungus, Paecilomyces variotii (Eurotiales).</title>
        <authorList>
            <person name="Urquhart A.S."/>
            <person name="Mondo S.J."/>
            <person name="Makela M.R."/>
            <person name="Hane J.K."/>
            <person name="Wiebenga A."/>
            <person name="He G."/>
            <person name="Mihaltcheva S."/>
            <person name="Pangilinan J."/>
            <person name="Lipzen A."/>
            <person name="Barry K."/>
            <person name="de Vries R.P."/>
            <person name="Grigoriev I.V."/>
            <person name="Idnurm A."/>
        </authorList>
    </citation>
    <scope>NUCLEOTIDE SEQUENCE [LARGE SCALE GENOMIC DNA]</scope>
    <source>
        <strain evidence="6 7">CBS 101075</strain>
    </source>
</reference>